<feature type="compositionally biased region" description="Basic and acidic residues" evidence="1">
    <location>
        <begin position="105"/>
        <end position="115"/>
    </location>
</feature>
<evidence type="ECO:0000256" key="1">
    <source>
        <dbReference type="SAM" id="MobiDB-lite"/>
    </source>
</evidence>
<protein>
    <submittedName>
        <fullName evidence="3">Uncharacterized protein</fullName>
    </submittedName>
</protein>
<reference evidence="3" key="1">
    <citation type="submission" date="2018-11" db="EMBL/GenBank/DDBJ databases">
        <authorList>
            <consortium name="Pathogen Informatics"/>
        </authorList>
    </citation>
    <scope>NUCLEOTIDE SEQUENCE</scope>
</reference>
<keyword evidence="2" id="KW-1133">Transmembrane helix</keyword>
<keyword evidence="2" id="KW-0472">Membrane</keyword>
<feature type="region of interest" description="Disordered" evidence="1">
    <location>
        <begin position="96"/>
        <end position="115"/>
    </location>
</feature>
<comment type="caution">
    <text evidence="3">The sequence shown here is derived from an EMBL/GenBank/DDBJ whole genome shotgun (WGS) entry which is preliminary data.</text>
</comment>
<evidence type="ECO:0000313" key="4">
    <source>
        <dbReference type="Proteomes" id="UP000784294"/>
    </source>
</evidence>
<evidence type="ECO:0000256" key="2">
    <source>
        <dbReference type="SAM" id="Phobius"/>
    </source>
</evidence>
<keyword evidence="2" id="KW-0812">Transmembrane</keyword>
<gene>
    <name evidence="3" type="ORF">PXEA_LOCUS8029</name>
</gene>
<feature type="transmembrane region" description="Helical" evidence="2">
    <location>
        <begin position="6"/>
        <end position="26"/>
    </location>
</feature>
<sequence>MLLSFFFASIFLAILVHAVLVSLVVIREFIVYEETRMYTSLSNDNLYNSESQTVASSVSLVPSLELKSSALSATVKTASRLDMELKQRESIQGSSLFLEDSYDPNNHDLNRESDM</sequence>
<accession>A0A3S5FCT6</accession>
<organism evidence="3 4">
    <name type="scientific">Protopolystoma xenopodis</name>
    <dbReference type="NCBI Taxonomy" id="117903"/>
    <lineage>
        <taxon>Eukaryota</taxon>
        <taxon>Metazoa</taxon>
        <taxon>Spiralia</taxon>
        <taxon>Lophotrochozoa</taxon>
        <taxon>Platyhelminthes</taxon>
        <taxon>Monogenea</taxon>
        <taxon>Polyopisthocotylea</taxon>
        <taxon>Polystomatidea</taxon>
        <taxon>Polystomatidae</taxon>
        <taxon>Protopolystoma</taxon>
    </lineage>
</organism>
<keyword evidence="4" id="KW-1185">Reference proteome</keyword>
<evidence type="ECO:0000313" key="3">
    <source>
        <dbReference type="EMBL" id="VEL14589.1"/>
    </source>
</evidence>
<proteinExistence type="predicted"/>
<dbReference type="AlphaFoldDB" id="A0A3S5FCT6"/>
<dbReference type="Proteomes" id="UP000784294">
    <property type="component" value="Unassembled WGS sequence"/>
</dbReference>
<name>A0A3S5FCT6_9PLAT</name>
<dbReference type="EMBL" id="CAAALY010021682">
    <property type="protein sequence ID" value="VEL14589.1"/>
    <property type="molecule type" value="Genomic_DNA"/>
</dbReference>